<dbReference type="CDD" id="cd22157">
    <property type="entry name" value="F-box_AtFBW1-like"/>
    <property type="match status" value="1"/>
</dbReference>
<dbReference type="Gene3D" id="1.20.1280.50">
    <property type="match status" value="1"/>
</dbReference>
<evidence type="ECO:0000259" key="1">
    <source>
        <dbReference type="PROSITE" id="PS50181"/>
    </source>
</evidence>
<dbReference type="InterPro" id="IPR013187">
    <property type="entry name" value="F-box-assoc_dom_typ3"/>
</dbReference>
<comment type="caution">
    <text evidence="2">The sequence shown here is derived from an EMBL/GenBank/DDBJ whole genome shotgun (WGS) entry which is preliminary data.</text>
</comment>
<dbReference type="PANTHER" id="PTHR31672:SF13">
    <property type="entry name" value="F-BOX PROTEIN CPR30-LIKE"/>
    <property type="match status" value="1"/>
</dbReference>
<protein>
    <recommendedName>
        <fullName evidence="1">F-box domain-containing protein</fullName>
    </recommendedName>
</protein>
<dbReference type="NCBIfam" id="TIGR01640">
    <property type="entry name" value="F_box_assoc_1"/>
    <property type="match status" value="1"/>
</dbReference>
<accession>A0A8T0WD39</accession>
<dbReference type="Pfam" id="PF00646">
    <property type="entry name" value="F-box"/>
    <property type="match status" value="1"/>
</dbReference>
<dbReference type="SUPFAM" id="SSF81383">
    <property type="entry name" value="F-box domain"/>
    <property type="match status" value="1"/>
</dbReference>
<dbReference type="PROSITE" id="PS50181">
    <property type="entry name" value="FBOX"/>
    <property type="match status" value="1"/>
</dbReference>
<dbReference type="InterPro" id="IPR050796">
    <property type="entry name" value="SCF_F-box_component"/>
</dbReference>
<feature type="domain" description="F-box" evidence="1">
    <location>
        <begin position="10"/>
        <end position="56"/>
    </location>
</feature>
<keyword evidence="3" id="KW-1185">Reference proteome</keyword>
<gene>
    <name evidence="2" type="ORF">PVAP13_2KG406800</name>
</gene>
<dbReference type="Proteomes" id="UP000823388">
    <property type="component" value="Chromosome 2K"/>
</dbReference>
<reference evidence="2" key="1">
    <citation type="submission" date="2020-05" db="EMBL/GenBank/DDBJ databases">
        <title>WGS assembly of Panicum virgatum.</title>
        <authorList>
            <person name="Lovell J.T."/>
            <person name="Jenkins J."/>
            <person name="Shu S."/>
            <person name="Juenger T.E."/>
            <person name="Schmutz J."/>
        </authorList>
    </citation>
    <scope>NUCLEOTIDE SEQUENCE</scope>
    <source>
        <strain evidence="2">AP13</strain>
    </source>
</reference>
<dbReference type="InterPro" id="IPR011043">
    <property type="entry name" value="Gal_Oxase/kelch_b-propeller"/>
</dbReference>
<dbReference type="AlphaFoldDB" id="A0A8T0WD39"/>
<proteinExistence type="predicted"/>
<evidence type="ECO:0000313" key="3">
    <source>
        <dbReference type="Proteomes" id="UP000823388"/>
    </source>
</evidence>
<dbReference type="SMART" id="SM00256">
    <property type="entry name" value="FBOX"/>
    <property type="match status" value="1"/>
</dbReference>
<name>A0A8T0WD39_PANVG</name>
<sequence length="414" mass="48146">MASEEHIVACSTATRIPLDVIKEILLRLPVGPLLRLRRVCRQWRDMISDPHFIKEHAYRGPKHLLYLHKLHISAIPNPKTVSYTTIIDDKWSPSTWVTSHMDPDDHLFASCNGLLCFYKKFTLKVVNPATGQWLHLSKPDGILLHDFHYLYSFGFHPTTGEYKLMHFLREPQCYKSGQPFRFDTIQVYTLGDGKWRNIQAPRTCCMVHFGVVNVDGAMYWLIEGEGTNYGMAVMSFDLKEETFTTIQLPPLEVKETVSCANPRNAYYITEIDEKVCIVTIPYQRHVPRWRCYNAELSGGADVWALESQVEHRWFLKYSIQSPWLPRYVAQPCFIHREKILLQDCEGNVWYHDLRSKNVHIEQRKEMKLLHLGPHRFYETQSHFYKETLVPLSLYAGAATVRTSPWLLAPAVASH</sequence>
<dbReference type="PANTHER" id="PTHR31672">
    <property type="entry name" value="BNACNNG10540D PROTEIN"/>
    <property type="match status" value="1"/>
</dbReference>
<organism evidence="2 3">
    <name type="scientific">Panicum virgatum</name>
    <name type="common">Blackwell switchgrass</name>
    <dbReference type="NCBI Taxonomy" id="38727"/>
    <lineage>
        <taxon>Eukaryota</taxon>
        <taxon>Viridiplantae</taxon>
        <taxon>Streptophyta</taxon>
        <taxon>Embryophyta</taxon>
        <taxon>Tracheophyta</taxon>
        <taxon>Spermatophyta</taxon>
        <taxon>Magnoliopsida</taxon>
        <taxon>Liliopsida</taxon>
        <taxon>Poales</taxon>
        <taxon>Poaceae</taxon>
        <taxon>PACMAD clade</taxon>
        <taxon>Panicoideae</taxon>
        <taxon>Panicodae</taxon>
        <taxon>Paniceae</taxon>
        <taxon>Panicinae</taxon>
        <taxon>Panicum</taxon>
        <taxon>Panicum sect. Hiantes</taxon>
    </lineage>
</organism>
<dbReference type="EMBL" id="CM029039">
    <property type="protein sequence ID" value="KAG2644117.1"/>
    <property type="molecule type" value="Genomic_DNA"/>
</dbReference>
<dbReference type="InterPro" id="IPR001810">
    <property type="entry name" value="F-box_dom"/>
</dbReference>
<dbReference type="InterPro" id="IPR036047">
    <property type="entry name" value="F-box-like_dom_sf"/>
</dbReference>
<evidence type="ECO:0000313" key="2">
    <source>
        <dbReference type="EMBL" id="KAG2644117.1"/>
    </source>
</evidence>
<dbReference type="SUPFAM" id="SSF50965">
    <property type="entry name" value="Galactose oxidase, central domain"/>
    <property type="match status" value="1"/>
</dbReference>
<dbReference type="InterPro" id="IPR017451">
    <property type="entry name" value="F-box-assoc_interact_dom"/>
</dbReference>
<dbReference type="Pfam" id="PF08268">
    <property type="entry name" value="FBA_3"/>
    <property type="match status" value="1"/>
</dbReference>